<evidence type="ECO:0000313" key="9">
    <source>
        <dbReference type="Proteomes" id="UP000001861"/>
    </source>
</evidence>
<feature type="compositionally biased region" description="Low complexity" evidence="6">
    <location>
        <begin position="790"/>
        <end position="803"/>
    </location>
</feature>
<feature type="compositionally biased region" description="Polar residues" evidence="6">
    <location>
        <begin position="745"/>
        <end position="758"/>
    </location>
</feature>
<dbReference type="GO" id="GO:0005634">
    <property type="term" value="C:nucleus"/>
    <property type="evidence" value="ECO:0007669"/>
    <property type="project" value="UniProtKB-SubCell"/>
</dbReference>
<dbReference type="EMBL" id="AACS02000001">
    <property type="protein sequence ID" value="EAU93647.2"/>
    <property type="molecule type" value="Genomic_DNA"/>
</dbReference>
<dbReference type="OMA" id="NWAVEDG"/>
<gene>
    <name evidence="8" type="ORF">CC1G_02877</name>
</gene>
<dbReference type="KEGG" id="cci:CC1G_02877"/>
<feature type="region of interest" description="Disordered" evidence="6">
    <location>
        <begin position="745"/>
        <end position="767"/>
    </location>
</feature>
<sequence length="971" mass="108815">MSEARYSGPSQTPPPVQHPNPSYYYPHPSQWPPLTYAPAHSPPPSSYSPSGSYAYGHYPQQYYPPPSTLHTTPYPSTSTELTATVTAPSAPTTTALAGRKRKQTSSGGSGNKRRRTANSENVSPTASSSSSSIPVAPIPAIPGLGPVASIEGPQSATPPPSPIIPIYGSLVTQTKIKCSKTQMATDVWPFIIPLQSRQPPTSIPELTDTFPLKCPKKAEAQFLGCRFCPLAEMSIWANTHGQTECIRNHLKSKHDFLWREFVIAKKLKGWEKLFQEQVEHAAREKKYPPGSFTIPGFLERLTRWTAVNDQAMNSIECPELRDLLLYVGCGVNLEPSMIPHRTKLTDLLLKRFEEECYKIKQEIQNAKGRISLTSDIWSSSDLTSYMAVTAHYMVEPVDRPGHLELKTRLIAFRHVHGKHDGSHLAKAFVGILDEWGIDRKLCTITLDNASNCNTMMQEVAVILRGRGIAFSAEENRIRCFPHVVNLCVKAGLKRLTSIPMDGVYTPVVPGSDPFINQLVNDDEYYDIEVLDDPVLAARRLANALRASGQRREALAKVIKEGYDSGKWTPEEVPNLVPLKDMEVRWSSTYLMIDRILQLWPAIKVLLSMEEWEDLAHLALSDQQVHALVQIRQFLEIPHTVQESLSAEKTPTLPVALPAYEDLLSVLKQFKRLFPDLREGVQASIDKLDEYFAKSRKTPIYTASMIIHPTIKLEWLEKNWGSEEASGAQERFVNSMLEYRRQMRSNGSKVGACTPTNPGTRLVNVPSASHAARAQNHFRARLQDLKRQLSRSEGSFTSSSSAGASDDDHDDVEQTEEEKRALQEAEDRRAVEEELKAYLEEPGPIGDEAIANFDLVAYWQSKRYIFPTIYRVALDIMSSQASAVPCERVFSSGKETDTMRRAGLSPAMMEVLQILKFNLKSERMSFEDQWVTREEELRVIDIDPDVLVELLAERDFDELTRLISVSYGIPGA</sequence>
<dbReference type="eggNOG" id="KOG1121">
    <property type="taxonomic scope" value="Eukaryota"/>
</dbReference>
<dbReference type="AlphaFoldDB" id="A8N0A8"/>
<dbReference type="RefSeq" id="XP_001828296.2">
    <property type="nucleotide sequence ID" value="XM_001828244.2"/>
</dbReference>
<feature type="compositionally biased region" description="Low complexity" evidence="6">
    <location>
        <begin position="123"/>
        <end position="135"/>
    </location>
</feature>
<reference evidence="8 9" key="1">
    <citation type="journal article" date="2010" name="Proc. Natl. Acad. Sci. U.S.A.">
        <title>Insights into evolution of multicellular fungi from the assembled chromosomes of the mushroom Coprinopsis cinerea (Coprinus cinereus).</title>
        <authorList>
            <person name="Stajich J.E."/>
            <person name="Wilke S.K."/>
            <person name="Ahren D."/>
            <person name="Au C.H."/>
            <person name="Birren B.W."/>
            <person name="Borodovsky M."/>
            <person name="Burns C."/>
            <person name="Canback B."/>
            <person name="Casselton L.A."/>
            <person name="Cheng C.K."/>
            <person name="Deng J."/>
            <person name="Dietrich F.S."/>
            <person name="Fargo D.C."/>
            <person name="Farman M.L."/>
            <person name="Gathman A.C."/>
            <person name="Goldberg J."/>
            <person name="Guigo R."/>
            <person name="Hoegger P.J."/>
            <person name="Hooker J.B."/>
            <person name="Huggins A."/>
            <person name="James T.Y."/>
            <person name="Kamada T."/>
            <person name="Kilaru S."/>
            <person name="Kodira C."/>
            <person name="Kues U."/>
            <person name="Kupfer D."/>
            <person name="Kwan H.S."/>
            <person name="Lomsadze A."/>
            <person name="Li W."/>
            <person name="Lilly W.W."/>
            <person name="Ma L.J."/>
            <person name="Mackey A.J."/>
            <person name="Manning G."/>
            <person name="Martin F."/>
            <person name="Muraguchi H."/>
            <person name="Natvig D.O."/>
            <person name="Palmerini H."/>
            <person name="Ramesh M.A."/>
            <person name="Rehmeyer C.J."/>
            <person name="Roe B.A."/>
            <person name="Shenoy N."/>
            <person name="Stanke M."/>
            <person name="Ter-Hovhannisyan V."/>
            <person name="Tunlid A."/>
            <person name="Velagapudi R."/>
            <person name="Vision T.J."/>
            <person name="Zeng Q."/>
            <person name="Zolan M.E."/>
            <person name="Pukkila P.J."/>
        </authorList>
    </citation>
    <scope>NUCLEOTIDE SEQUENCE [LARGE SCALE GENOMIC DNA]</scope>
    <source>
        <strain evidence="9">Okayama-7 / 130 / ATCC MYA-4618 / FGSC 9003</strain>
    </source>
</reference>
<dbReference type="InterPro" id="IPR008906">
    <property type="entry name" value="HATC_C_dom"/>
</dbReference>
<feature type="compositionally biased region" description="Basic and acidic residues" evidence="6">
    <location>
        <begin position="816"/>
        <end position="827"/>
    </location>
</feature>
<dbReference type="PANTHER" id="PTHR46481">
    <property type="entry name" value="ZINC FINGER BED DOMAIN-CONTAINING PROTEIN 4"/>
    <property type="match status" value="1"/>
</dbReference>
<dbReference type="SUPFAM" id="SSF53098">
    <property type="entry name" value="Ribonuclease H-like"/>
    <property type="match status" value="1"/>
</dbReference>
<comment type="subcellular location">
    <subcellularLocation>
        <location evidence="1">Nucleus</location>
    </subcellularLocation>
</comment>
<evidence type="ECO:0000256" key="3">
    <source>
        <dbReference type="ARBA" id="ARBA00022771"/>
    </source>
</evidence>
<dbReference type="GO" id="GO:0008270">
    <property type="term" value="F:zinc ion binding"/>
    <property type="evidence" value="ECO:0007669"/>
    <property type="project" value="UniProtKB-KW"/>
</dbReference>
<keyword evidence="9" id="KW-1185">Reference proteome</keyword>
<dbReference type="GO" id="GO:0046983">
    <property type="term" value="F:protein dimerization activity"/>
    <property type="evidence" value="ECO:0007669"/>
    <property type="project" value="InterPro"/>
</dbReference>
<keyword evidence="5" id="KW-0539">Nucleus</keyword>
<evidence type="ECO:0000256" key="5">
    <source>
        <dbReference type="ARBA" id="ARBA00023242"/>
    </source>
</evidence>
<dbReference type="InterPro" id="IPR052035">
    <property type="entry name" value="ZnF_BED_domain_contain"/>
</dbReference>
<feature type="region of interest" description="Disordered" evidence="6">
    <location>
        <begin position="788"/>
        <end position="827"/>
    </location>
</feature>
<evidence type="ECO:0000256" key="6">
    <source>
        <dbReference type="SAM" id="MobiDB-lite"/>
    </source>
</evidence>
<evidence type="ECO:0000313" key="8">
    <source>
        <dbReference type="EMBL" id="EAU93647.2"/>
    </source>
</evidence>
<comment type="caution">
    <text evidence="8">The sequence shown here is derived from an EMBL/GenBank/DDBJ whole genome shotgun (WGS) entry which is preliminary data.</text>
</comment>
<keyword evidence="3" id="KW-0863">Zinc-finger</keyword>
<feature type="compositionally biased region" description="Low complexity" evidence="6">
    <location>
        <begin position="19"/>
        <end position="28"/>
    </location>
</feature>
<evidence type="ECO:0000256" key="4">
    <source>
        <dbReference type="ARBA" id="ARBA00022833"/>
    </source>
</evidence>
<feature type="compositionally biased region" description="Acidic residues" evidence="6">
    <location>
        <begin position="804"/>
        <end position="815"/>
    </location>
</feature>
<dbReference type="PANTHER" id="PTHR46481:SF10">
    <property type="entry name" value="ZINC FINGER BED DOMAIN-CONTAINING PROTEIN 39"/>
    <property type="match status" value="1"/>
</dbReference>
<feature type="compositionally biased region" description="Polar residues" evidence="6">
    <location>
        <begin position="68"/>
        <end position="80"/>
    </location>
</feature>
<evidence type="ECO:0000256" key="1">
    <source>
        <dbReference type="ARBA" id="ARBA00004123"/>
    </source>
</evidence>
<dbReference type="OrthoDB" id="2690041at2759"/>
<dbReference type="GeneID" id="6004634"/>
<name>A8N0A8_COPC7</name>
<accession>A8N0A8</accession>
<dbReference type="VEuPathDB" id="FungiDB:CC1G_02877"/>
<feature type="region of interest" description="Disordered" evidence="6">
    <location>
        <begin position="1"/>
        <end position="135"/>
    </location>
</feature>
<dbReference type="Pfam" id="PF05699">
    <property type="entry name" value="Dimer_Tnp_hAT"/>
    <property type="match status" value="1"/>
</dbReference>
<evidence type="ECO:0000259" key="7">
    <source>
        <dbReference type="Pfam" id="PF05699"/>
    </source>
</evidence>
<organism evidence="8 9">
    <name type="scientific">Coprinopsis cinerea (strain Okayama-7 / 130 / ATCC MYA-4618 / FGSC 9003)</name>
    <name type="common">Inky cap fungus</name>
    <name type="synonym">Hormographiella aspergillata</name>
    <dbReference type="NCBI Taxonomy" id="240176"/>
    <lineage>
        <taxon>Eukaryota</taxon>
        <taxon>Fungi</taxon>
        <taxon>Dikarya</taxon>
        <taxon>Basidiomycota</taxon>
        <taxon>Agaricomycotina</taxon>
        <taxon>Agaricomycetes</taxon>
        <taxon>Agaricomycetidae</taxon>
        <taxon>Agaricales</taxon>
        <taxon>Agaricineae</taxon>
        <taxon>Psathyrellaceae</taxon>
        <taxon>Coprinopsis</taxon>
    </lineage>
</organism>
<feature type="compositionally biased region" description="Low complexity" evidence="6">
    <location>
        <begin position="47"/>
        <end position="61"/>
    </location>
</feature>
<protein>
    <recommendedName>
        <fullName evidence="7">HAT C-terminal dimerisation domain-containing protein</fullName>
    </recommendedName>
</protein>
<dbReference type="HOGENOM" id="CLU_009123_6_3_1"/>
<feature type="domain" description="HAT C-terminal dimerisation" evidence="7">
    <location>
        <begin position="833"/>
        <end position="918"/>
    </location>
</feature>
<evidence type="ECO:0000256" key="2">
    <source>
        <dbReference type="ARBA" id="ARBA00022723"/>
    </source>
</evidence>
<dbReference type="Proteomes" id="UP000001861">
    <property type="component" value="Unassembled WGS sequence"/>
</dbReference>
<dbReference type="InterPro" id="IPR012337">
    <property type="entry name" value="RNaseH-like_sf"/>
</dbReference>
<keyword evidence="2" id="KW-0479">Metal-binding</keyword>
<keyword evidence="4" id="KW-0862">Zinc</keyword>
<feature type="compositionally biased region" description="Low complexity" evidence="6">
    <location>
        <begin position="81"/>
        <end position="97"/>
    </location>
</feature>
<proteinExistence type="predicted"/>
<dbReference type="InParanoid" id="A8N0A8"/>